<evidence type="ECO:0000313" key="1">
    <source>
        <dbReference type="EMBL" id="MBX38420.1"/>
    </source>
</evidence>
<name>A0A2P2N7L7_RHIMU</name>
<accession>A0A2P2N7L7</accession>
<reference evidence="1" key="1">
    <citation type="submission" date="2018-02" db="EMBL/GenBank/DDBJ databases">
        <title>Rhizophora mucronata_Transcriptome.</title>
        <authorList>
            <person name="Meera S.P."/>
            <person name="Sreeshan A."/>
            <person name="Augustine A."/>
        </authorList>
    </citation>
    <scope>NUCLEOTIDE SEQUENCE</scope>
    <source>
        <tissue evidence="1">Leaf</tissue>
    </source>
</reference>
<protein>
    <submittedName>
        <fullName evidence="1">Uncharacterized protein</fullName>
    </submittedName>
</protein>
<proteinExistence type="predicted"/>
<dbReference type="AlphaFoldDB" id="A0A2P2N7L7"/>
<dbReference type="EMBL" id="GGEC01057936">
    <property type="protein sequence ID" value="MBX38420.1"/>
    <property type="molecule type" value="Transcribed_RNA"/>
</dbReference>
<organism evidence="1">
    <name type="scientific">Rhizophora mucronata</name>
    <name type="common">Asiatic mangrove</name>
    <dbReference type="NCBI Taxonomy" id="61149"/>
    <lineage>
        <taxon>Eukaryota</taxon>
        <taxon>Viridiplantae</taxon>
        <taxon>Streptophyta</taxon>
        <taxon>Embryophyta</taxon>
        <taxon>Tracheophyta</taxon>
        <taxon>Spermatophyta</taxon>
        <taxon>Magnoliopsida</taxon>
        <taxon>eudicotyledons</taxon>
        <taxon>Gunneridae</taxon>
        <taxon>Pentapetalae</taxon>
        <taxon>rosids</taxon>
        <taxon>fabids</taxon>
        <taxon>Malpighiales</taxon>
        <taxon>Rhizophoraceae</taxon>
        <taxon>Rhizophora</taxon>
    </lineage>
</organism>
<sequence>MYYISVSGPNHVDKQMISKVDFSISRR</sequence>